<comment type="caution">
    <text evidence="1">The sequence shown here is derived from an EMBL/GenBank/DDBJ whole genome shotgun (WGS) entry which is preliminary data.</text>
</comment>
<proteinExistence type="predicted"/>
<evidence type="ECO:0000313" key="2">
    <source>
        <dbReference type="Proteomes" id="UP001500782"/>
    </source>
</evidence>
<organism evidence="1 2">
    <name type="scientific">Bacillus carboniphilus</name>
    <dbReference type="NCBI Taxonomy" id="86663"/>
    <lineage>
        <taxon>Bacteria</taxon>
        <taxon>Bacillati</taxon>
        <taxon>Bacillota</taxon>
        <taxon>Bacilli</taxon>
        <taxon>Bacillales</taxon>
        <taxon>Bacillaceae</taxon>
        <taxon>Bacillus</taxon>
    </lineage>
</organism>
<dbReference type="Proteomes" id="UP001500782">
    <property type="component" value="Unassembled WGS sequence"/>
</dbReference>
<evidence type="ECO:0000313" key="1">
    <source>
        <dbReference type="EMBL" id="GAA0342338.1"/>
    </source>
</evidence>
<dbReference type="SUPFAM" id="SSF81301">
    <property type="entry name" value="Nucleotidyltransferase"/>
    <property type="match status" value="1"/>
</dbReference>
<sequence length="206" mass="23292">MTTKWARVLEIVCDKYFTANTSIEWILVGSAGSVLQGCEMEPGDIDIYVRDANGVAQFAELLKEYALPTKCESRQSHEWFSSVEEPVFSETFPFGFAWSKARFKIDGFEVEVVHISDSAGIPDNQTGDGIWEGGQYIWELAKQVKVGEYSIPTVPLEIQLESNLRRKRQDRADAILKKLKNDGFDAELLGKSLSKQHLSKFYESVK</sequence>
<gene>
    <name evidence="1" type="ORF">GCM10008967_35920</name>
</gene>
<protein>
    <submittedName>
        <fullName evidence="1">Uncharacterized protein</fullName>
    </submittedName>
</protein>
<accession>A0ABP3GFB9</accession>
<keyword evidence="2" id="KW-1185">Reference proteome</keyword>
<dbReference type="Gene3D" id="3.30.460.40">
    <property type="match status" value="1"/>
</dbReference>
<dbReference type="EMBL" id="BAAADJ010000061">
    <property type="protein sequence ID" value="GAA0342338.1"/>
    <property type="molecule type" value="Genomic_DNA"/>
</dbReference>
<reference evidence="2" key="1">
    <citation type="journal article" date="2019" name="Int. J. Syst. Evol. Microbiol.">
        <title>The Global Catalogue of Microorganisms (GCM) 10K type strain sequencing project: providing services to taxonomists for standard genome sequencing and annotation.</title>
        <authorList>
            <consortium name="The Broad Institute Genomics Platform"/>
            <consortium name="The Broad Institute Genome Sequencing Center for Infectious Disease"/>
            <person name="Wu L."/>
            <person name="Ma J."/>
        </authorList>
    </citation>
    <scope>NUCLEOTIDE SEQUENCE [LARGE SCALE GENOMIC DNA]</scope>
    <source>
        <strain evidence="2">JCM 9731</strain>
    </source>
</reference>
<name>A0ABP3GFB9_9BACI</name>
<dbReference type="RefSeq" id="WP_343802177.1">
    <property type="nucleotide sequence ID" value="NZ_BAAADJ010000061.1"/>
</dbReference>
<dbReference type="InterPro" id="IPR043519">
    <property type="entry name" value="NT_sf"/>
</dbReference>